<dbReference type="InterPro" id="IPR028161">
    <property type="entry name" value="Met8-like"/>
</dbReference>
<keyword evidence="3 6" id="KW-0560">Oxidoreductase</keyword>
<reference evidence="6 7" key="1">
    <citation type="submission" date="2018-06" db="EMBL/GenBank/DDBJ databases">
        <title>Genomic insight into two independent archaeal endosymbiosis events.</title>
        <authorList>
            <person name="Lind A.E."/>
            <person name="Lewis W.H."/>
            <person name="Spang A."/>
            <person name="Guy L."/>
            <person name="Embley M.T."/>
            <person name="Ettema T.J.G."/>
        </authorList>
    </citation>
    <scope>NUCLEOTIDE SEQUENCE [LARGE SCALE GENOMIC DNA]</scope>
    <source>
        <strain evidence="6">NOE</strain>
    </source>
</reference>
<dbReference type="AlphaFoldDB" id="A0A366MBS7"/>
<gene>
    <name evidence="6" type="ORF">ALNOE001_11390</name>
</gene>
<dbReference type="SUPFAM" id="SSF51735">
    <property type="entry name" value="NAD(P)-binding Rossmann-fold domains"/>
    <property type="match status" value="1"/>
</dbReference>
<dbReference type="GO" id="GO:0019354">
    <property type="term" value="P:siroheme biosynthetic process"/>
    <property type="evidence" value="ECO:0007669"/>
    <property type="project" value="UniProtKB-UniPathway"/>
</dbReference>
<organism evidence="6 7">
    <name type="scientific">Candidatus Methanobinarius endosymbioticus</name>
    <dbReference type="NCBI Taxonomy" id="2006182"/>
    <lineage>
        <taxon>Archaea</taxon>
        <taxon>Methanobacteriati</taxon>
        <taxon>Methanobacteriota</taxon>
        <taxon>Methanomada group</taxon>
        <taxon>Methanobacteria</taxon>
        <taxon>Methanobacteriales</taxon>
        <taxon>Methanobacteriaceae</taxon>
        <taxon>Candidatus Methanobinarius</taxon>
    </lineage>
</organism>
<dbReference type="EC" id="1.3.1.76" evidence="2"/>
<dbReference type="PANTHER" id="PTHR35330:SF1">
    <property type="entry name" value="SIROHEME BIOSYNTHESIS PROTEIN MET8"/>
    <property type="match status" value="1"/>
</dbReference>
<sequence length="217" mass="25156">MKWTSLFLDTSRKNVFILGTGEVATRRAEKFLESGSNVILSGKNISQNLLDKGAMLEKDNSETSYKKLVEWADIVIIASGDQDLNEYVSSISGEKLLNRADYPEKGDLIVPTSFYIEDIQISIFTNGKSPLMGRELRKKIQNTISREDILQIKFQDYSRTILKEKITDQKIRKEYLYKILENEDIRNLLKEEKLEEAKIYIKNMVKNAKENIKEENY</sequence>
<name>A0A366MBS7_9EURY</name>
<dbReference type="GO" id="GO:0004325">
    <property type="term" value="F:ferrochelatase activity"/>
    <property type="evidence" value="ECO:0007669"/>
    <property type="project" value="InterPro"/>
</dbReference>
<dbReference type="Gene3D" id="3.40.50.720">
    <property type="entry name" value="NAD(P)-binding Rossmann-like Domain"/>
    <property type="match status" value="1"/>
</dbReference>
<evidence type="ECO:0000256" key="5">
    <source>
        <dbReference type="ARBA" id="ARBA00023244"/>
    </source>
</evidence>
<dbReference type="Gene3D" id="3.30.160.110">
    <property type="entry name" value="Siroheme synthase, domain 2"/>
    <property type="match status" value="1"/>
</dbReference>
<evidence type="ECO:0000256" key="1">
    <source>
        <dbReference type="ARBA" id="ARBA00005010"/>
    </source>
</evidence>
<evidence type="ECO:0000313" key="7">
    <source>
        <dbReference type="Proteomes" id="UP000253099"/>
    </source>
</evidence>
<evidence type="ECO:0000256" key="2">
    <source>
        <dbReference type="ARBA" id="ARBA00012400"/>
    </source>
</evidence>
<evidence type="ECO:0000313" key="6">
    <source>
        <dbReference type="EMBL" id="RBQ23120.1"/>
    </source>
</evidence>
<dbReference type="UniPathway" id="UPA00262">
    <property type="reaction ID" value="UER00222"/>
</dbReference>
<keyword evidence="5" id="KW-0627">Porphyrin biosynthesis</keyword>
<evidence type="ECO:0000256" key="4">
    <source>
        <dbReference type="ARBA" id="ARBA00023027"/>
    </source>
</evidence>
<dbReference type="SUPFAM" id="SSF75615">
    <property type="entry name" value="Siroheme synthase middle domains-like"/>
    <property type="match status" value="1"/>
</dbReference>
<dbReference type="Proteomes" id="UP000253099">
    <property type="component" value="Unassembled WGS sequence"/>
</dbReference>
<dbReference type="InterPro" id="IPR036291">
    <property type="entry name" value="NAD(P)-bd_dom_sf"/>
</dbReference>
<dbReference type="PANTHER" id="PTHR35330">
    <property type="entry name" value="SIROHEME BIOSYNTHESIS PROTEIN MET8"/>
    <property type="match status" value="1"/>
</dbReference>
<accession>A0A366MBS7</accession>
<proteinExistence type="predicted"/>
<protein>
    <recommendedName>
        <fullName evidence="2">precorrin-2 dehydrogenase</fullName>
        <ecNumber evidence="2">1.3.1.76</ecNumber>
    </recommendedName>
</protein>
<dbReference type="GO" id="GO:0043115">
    <property type="term" value="F:precorrin-2 dehydrogenase activity"/>
    <property type="evidence" value="ECO:0007669"/>
    <property type="project" value="UniProtKB-EC"/>
</dbReference>
<evidence type="ECO:0000256" key="3">
    <source>
        <dbReference type="ARBA" id="ARBA00023002"/>
    </source>
</evidence>
<comment type="pathway">
    <text evidence="1">Porphyrin-containing compound metabolism; siroheme biosynthesis; sirohydrochlorin from precorrin-2: step 1/1.</text>
</comment>
<dbReference type="EMBL" id="NIZT01000028">
    <property type="protein sequence ID" value="RBQ23120.1"/>
    <property type="molecule type" value="Genomic_DNA"/>
</dbReference>
<keyword evidence="4" id="KW-0520">NAD</keyword>
<comment type="caution">
    <text evidence="6">The sequence shown here is derived from an EMBL/GenBank/DDBJ whole genome shotgun (WGS) entry which is preliminary data.</text>
</comment>
<keyword evidence="7" id="KW-1185">Reference proteome</keyword>
<dbReference type="Pfam" id="PF13241">
    <property type="entry name" value="NAD_binding_7"/>
    <property type="match status" value="1"/>
</dbReference>